<name>A0A434AFG1_9BACT</name>
<keyword evidence="2" id="KW-1185">Reference proteome</keyword>
<dbReference type="Gene3D" id="3.40.50.1240">
    <property type="entry name" value="Phosphoglycerate mutase-like"/>
    <property type="match status" value="1"/>
</dbReference>
<protein>
    <submittedName>
        <fullName evidence="1">Histidine phosphatase family protein</fullName>
    </submittedName>
</protein>
<evidence type="ECO:0000313" key="1">
    <source>
        <dbReference type="EMBL" id="RUT73109.1"/>
    </source>
</evidence>
<evidence type="ECO:0000313" key="2">
    <source>
        <dbReference type="Proteomes" id="UP000282985"/>
    </source>
</evidence>
<dbReference type="AlphaFoldDB" id="A0A434AFG1"/>
<proteinExistence type="predicted"/>
<comment type="caution">
    <text evidence="1">The sequence shown here is derived from an EMBL/GenBank/DDBJ whole genome shotgun (WGS) entry which is preliminary data.</text>
</comment>
<dbReference type="OrthoDB" id="892470at2"/>
<gene>
    <name evidence="1" type="ORF">DLK05_15015</name>
</gene>
<dbReference type="InterPro" id="IPR013078">
    <property type="entry name" value="His_Pase_superF_clade-1"/>
</dbReference>
<reference evidence="1 2" key="1">
    <citation type="submission" date="2018-11" db="EMBL/GenBank/DDBJ databases">
        <title>Parancylomarina longa gen. nov., sp. nov., isolated from sediments of southern Okinawa.</title>
        <authorList>
            <person name="Fu T."/>
        </authorList>
    </citation>
    <scope>NUCLEOTIDE SEQUENCE [LARGE SCALE GENOMIC DNA]</scope>
    <source>
        <strain evidence="1 2">T3-2 S1-C</strain>
    </source>
</reference>
<dbReference type="InterPro" id="IPR029033">
    <property type="entry name" value="His_PPase_superfam"/>
</dbReference>
<accession>A0A434AFG1</accession>
<sequence length="272" mass="31127">MLILIWLLSNQIVLILRKLISITLSLFVFCFVFTSFCCAKDYYSLSNTRKSPQNKSDTTYVNEVDSCLQSKLNANGKRMLQIYLIRHAKPNLKKESFYTSSEAQQYIHDYNSVSITPFDPCLVKVNLKANHIIYCSNLRRAQETALAIFGDKYPVVSDTVFREFEIRIIEANSILKLPLGIWQAFSRGSWLLGFNHKGIESYKQAKQRARFAVDNLIKVANVEETAVLLAHGMLNRSIEKELSKRGWKVVQKRGQINLGASILTKIVPLKEQ</sequence>
<dbReference type="SUPFAM" id="SSF53254">
    <property type="entry name" value="Phosphoglycerate mutase-like"/>
    <property type="match status" value="1"/>
</dbReference>
<organism evidence="1 2">
    <name type="scientific">Ancylomarina longa</name>
    <dbReference type="NCBI Taxonomy" id="2487017"/>
    <lineage>
        <taxon>Bacteria</taxon>
        <taxon>Pseudomonadati</taxon>
        <taxon>Bacteroidota</taxon>
        <taxon>Bacteroidia</taxon>
        <taxon>Marinilabiliales</taxon>
        <taxon>Marinifilaceae</taxon>
        <taxon>Ancylomarina</taxon>
    </lineage>
</organism>
<dbReference type="Proteomes" id="UP000282985">
    <property type="component" value="Unassembled WGS sequence"/>
</dbReference>
<dbReference type="Pfam" id="PF00300">
    <property type="entry name" value="His_Phos_1"/>
    <property type="match status" value="1"/>
</dbReference>
<dbReference type="EMBL" id="RJJX01000028">
    <property type="protein sequence ID" value="RUT73109.1"/>
    <property type="molecule type" value="Genomic_DNA"/>
</dbReference>